<dbReference type="Pfam" id="PF13424">
    <property type="entry name" value="TPR_12"/>
    <property type="match status" value="4"/>
</dbReference>
<comment type="function">
    <text evidence="1">Kinesin is a microtubule-associated force-producing protein that play a role in organelle transport.</text>
</comment>
<organism evidence="2 3">
    <name type="scientific">Hydra vulgaris</name>
    <name type="common">Hydra</name>
    <name type="synonym">Hydra attenuata</name>
    <dbReference type="NCBI Taxonomy" id="6087"/>
    <lineage>
        <taxon>Eukaryota</taxon>
        <taxon>Metazoa</taxon>
        <taxon>Cnidaria</taxon>
        <taxon>Hydrozoa</taxon>
        <taxon>Hydroidolina</taxon>
        <taxon>Anthoathecata</taxon>
        <taxon>Aplanulata</taxon>
        <taxon>Hydridae</taxon>
        <taxon>Hydra</taxon>
    </lineage>
</organism>
<name>A0ABM4DHG8_HYDVU</name>
<keyword evidence="1" id="KW-0963">Cytoplasm</keyword>
<dbReference type="SUPFAM" id="SSF48452">
    <property type="entry name" value="TPR-like"/>
    <property type="match status" value="2"/>
</dbReference>
<accession>A0ABM4DHG8</accession>
<sequence>MSFIFKDQPHPDVASSLNNLGTAYHNKEQYDQAIKYYKNSLKVQRLIYKNEPHPDVAASLDNLGTVYSAKGQYDQAIQYHEDSLKIGKLTFKGQPHPDVARSFNNLGIAYHNKGRYDQAIQYHEDSLKIGKLTFKGQPHPDVARSFNNLGIAYHNKGRYDQAIQSTSSRCCVLNNLGIAYRDKGQYGQAIQYFEDSLKIKKLIFKDEPHPDVARSLNNLEAAYHTRGQYDQAIQYFEERDSFRAKGQYDQAFQQYEDSLLMEKLIFKDQPHQSVASSLINLGAAYSAKGQYNQAIQYFEDSLKISKLIFKDQPHPAIAMSLNNLGLAYAAKGEYKLAQHYGRQAFKILSVFSNHPYKNTMQDFMAKVKCNLSITTPSTNDNIDTDLHILGDFATNYGFNTKETVKNIPNFYKQKLDSNDYKLHYDIALSQNSNDINIREKIIEEYKLALMFFPEEPSEEEIEIKQTIFNRLSELIYQDSKYIELWLAVVKEDVEKVQELITAGVDLDNVPFMTTTLPLIQAAIKGDVEMVRLISLKGRCAEKQV</sequence>
<comment type="similarity">
    <text evidence="1">Belongs to the kinesin light chain family.</text>
</comment>
<proteinExistence type="inferred from homology"/>
<dbReference type="RefSeq" id="XP_065673929.1">
    <property type="nucleotide sequence ID" value="XM_065817857.1"/>
</dbReference>
<comment type="subunit">
    <text evidence="1">Oligomeric complex composed of two heavy chains and two light chains.</text>
</comment>
<dbReference type="InterPro" id="IPR011990">
    <property type="entry name" value="TPR-like_helical_dom_sf"/>
</dbReference>
<evidence type="ECO:0000256" key="1">
    <source>
        <dbReference type="RuleBase" id="RU367020"/>
    </source>
</evidence>
<evidence type="ECO:0000313" key="3">
    <source>
        <dbReference type="RefSeq" id="XP_065673929.1"/>
    </source>
</evidence>
<dbReference type="Gene3D" id="1.25.40.10">
    <property type="entry name" value="Tetratricopeptide repeat domain"/>
    <property type="match status" value="4"/>
</dbReference>
<dbReference type="PRINTS" id="PR00381">
    <property type="entry name" value="KINESINLIGHT"/>
</dbReference>
<dbReference type="GeneID" id="136090881"/>
<evidence type="ECO:0000313" key="2">
    <source>
        <dbReference type="Proteomes" id="UP001652625"/>
    </source>
</evidence>
<dbReference type="PANTHER" id="PTHR19959:SF119">
    <property type="entry name" value="FUNGAL LIPASE-LIKE DOMAIN-CONTAINING PROTEIN"/>
    <property type="match status" value="1"/>
</dbReference>
<dbReference type="PANTHER" id="PTHR19959">
    <property type="entry name" value="KINESIN LIGHT CHAIN"/>
    <property type="match status" value="1"/>
</dbReference>
<keyword evidence="2" id="KW-1185">Reference proteome</keyword>
<comment type="subcellular location">
    <subcellularLocation>
        <location evidence="1">Cytoplasm</location>
        <location evidence="1">Cytoskeleton</location>
    </subcellularLocation>
</comment>
<dbReference type="Proteomes" id="UP001652625">
    <property type="component" value="Chromosome 14"/>
</dbReference>
<keyword evidence="1" id="KW-0505">Motor protein</keyword>
<reference evidence="3" key="1">
    <citation type="submission" date="2025-08" db="UniProtKB">
        <authorList>
            <consortium name="RefSeq"/>
        </authorList>
    </citation>
    <scope>IDENTIFICATION</scope>
</reference>
<dbReference type="InterPro" id="IPR036770">
    <property type="entry name" value="Ankyrin_rpt-contain_sf"/>
</dbReference>
<dbReference type="SMART" id="SM00028">
    <property type="entry name" value="TPR"/>
    <property type="match status" value="8"/>
</dbReference>
<keyword evidence="1" id="KW-0206">Cytoskeleton</keyword>
<gene>
    <name evidence="3" type="primary">LOC136090881</name>
</gene>
<protein>
    <recommendedName>
        <fullName evidence="1">Kinesin light chain</fullName>
    </recommendedName>
</protein>
<dbReference type="InterPro" id="IPR019734">
    <property type="entry name" value="TPR_rpt"/>
</dbReference>
<keyword evidence="1" id="KW-0493">Microtubule</keyword>
<dbReference type="SUPFAM" id="SSF48403">
    <property type="entry name" value="Ankyrin repeat"/>
    <property type="match status" value="1"/>
</dbReference>